<sequence length="338" mass="37030">MYTIQSFSSLMQATNSPLVNTANSLLTGLKIQMGQQWYICGKLALNEGNSPRRPLNASPESLECQLLFKAAILSSGVSADTPLMVTIGLPNSTYRLYRETAEQTLRGKHIIQSDPAVYGEDGSGILPIEVAHIDVLPEVVSCMVALRRGESCERGAFFVFSFGFGTLETGLSTDEGVVENAMGSAPGMHYAVNILREQLQQTYDLSFQSIQQLDEAFRNGYLYINRKKIDLQGLRKKAIQTYYAEIVSPALGDVVNDRNLAKSNRIFLCGGGAHYGDLIDCILEEFGDIAGVKIVDQPESLAVKGYLLNSMRYIQDQSKLPVGIDIGNIQTRVALAEN</sequence>
<evidence type="ECO:0000313" key="2">
    <source>
        <dbReference type="EMBL" id="RKF32526.1"/>
    </source>
</evidence>
<accession>A0A420FHW8</accession>
<dbReference type="RefSeq" id="WP_147420966.1">
    <property type="nucleotide sequence ID" value="NZ_DAMBKY010000009.1"/>
</dbReference>
<dbReference type="Proteomes" id="UP000286402">
    <property type="component" value="Unassembled WGS sequence"/>
</dbReference>
<dbReference type="InterPro" id="IPR040607">
    <property type="entry name" value="ALP_N"/>
</dbReference>
<name>A0A420FHW8_9SPHI</name>
<dbReference type="SUPFAM" id="SSF53067">
    <property type="entry name" value="Actin-like ATPase domain"/>
    <property type="match status" value="2"/>
</dbReference>
<dbReference type="EMBL" id="MCAQ01000027">
    <property type="protein sequence ID" value="RKF32526.1"/>
    <property type="molecule type" value="Genomic_DNA"/>
</dbReference>
<evidence type="ECO:0000313" key="3">
    <source>
        <dbReference type="Proteomes" id="UP000286402"/>
    </source>
</evidence>
<comment type="caution">
    <text evidence="2">The sequence shown here is derived from an EMBL/GenBank/DDBJ whole genome shotgun (WGS) entry which is preliminary data.</text>
</comment>
<dbReference type="InterPro" id="IPR043129">
    <property type="entry name" value="ATPase_NBD"/>
</dbReference>
<dbReference type="Pfam" id="PF17989">
    <property type="entry name" value="ALP_N"/>
    <property type="match status" value="1"/>
</dbReference>
<reference evidence="2 3" key="1">
    <citation type="submission" date="2016-07" db="EMBL/GenBank/DDBJ databases">
        <title>Genome analysis of Sphingobacterium siyangense T12B17.</title>
        <authorList>
            <person name="Xu D."/>
            <person name="Su Y."/>
            <person name="Zheng S."/>
        </authorList>
    </citation>
    <scope>NUCLEOTIDE SEQUENCE [LARGE SCALE GENOMIC DNA]</scope>
    <source>
        <strain evidence="2 3">T12B17</strain>
    </source>
</reference>
<keyword evidence="3" id="KW-1185">Reference proteome</keyword>
<dbReference type="Gene3D" id="3.30.420.40">
    <property type="match status" value="2"/>
</dbReference>
<organism evidence="2 3">
    <name type="scientific">Sphingobacterium siyangense</name>
    <dbReference type="NCBI Taxonomy" id="459529"/>
    <lineage>
        <taxon>Bacteria</taxon>
        <taxon>Pseudomonadati</taxon>
        <taxon>Bacteroidota</taxon>
        <taxon>Sphingobacteriia</taxon>
        <taxon>Sphingobacteriales</taxon>
        <taxon>Sphingobacteriaceae</taxon>
        <taxon>Sphingobacterium</taxon>
    </lineage>
</organism>
<evidence type="ECO:0000259" key="1">
    <source>
        <dbReference type="Pfam" id="PF17989"/>
    </source>
</evidence>
<gene>
    <name evidence="2" type="ORF">BCY89_15245</name>
</gene>
<protein>
    <recommendedName>
        <fullName evidence="1">Actin-like protein N-terminal domain-containing protein</fullName>
    </recommendedName>
</protein>
<dbReference type="AlphaFoldDB" id="A0A420FHW8"/>
<feature type="domain" description="Actin-like protein N-terminal" evidence="1">
    <location>
        <begin position="5"/>
        <end position="120"/>
    </location>
</feature>
<proteinExistence type="predicted"/>